<accession>A0ABS2J759</accession>
<comment type="caution">
    <text evidence="2">The sequence shown here is derived from an EMBL/GenBank/DDBJ whole genome shotgun (WGS) entry which is preliminary data.</text>
</comment>
<name>A0ABS2J759_9ACTN</name>
<dbReference type="EMBL" id="JAFEUO010000002">
    <property type="protein sequence ID" value="MBM7082386.1"/>
    <property type="molecule type" value="Genomic_DNA"/>
</dbReference>
<sequence>MFPDARGLPRLQPPTPGEELLISREASVQFARTPAFVFRVISVCPRPTYDGWAWVTGYQLDGQGQAVTKREIFVRLAGLKRVRRSDGRLTAGSAFVSRPNTRWTPPRERL</sequence>
<proteinExistence type="predicted"/>
<protein>
    <submittedName>
        <fullName evidence="2">Uncharacterized protein</fullName>
    </submittedName>
</protein>
<evidence type="ECO:0000313" key="2">
    <source>
        <dbReference type="EMBL" id="MBM7082386.1"/>
    </source>
</evidence>
<evidence type="ECO:0000256" key="1">
    <source>
        <dbReference type="SAM" id="MobiDB-lite"/>
    </source>
</evidence>
<feature type="region of interest" description="Disordered" evidence="1">
    <location>
        <begin position="90"/>
        <end position="110"/>
    </location>
</feature>
<keyword evidence="3" id="KW-1185">Reference proteome</keyword>
<gene>
    <name evidence="2" type="ORF">JQN84_07545</name>
</gene>
<organism evidence="2 3">
    <name type="scientific">Micromonospora humidisoli</name>
    <dbReference type="NCBI Taxonomy" id="2807622"/>
    <lineage>
        <taxon>Bacteria</taxon>
        <taxon>Bacillati</taxon>
        <taxon>Actinomycetota</taxon>
        <taxon>Actinomycetes</taxon>
        <taxon>Micromonosporales</taxon>
        <taxon>Micromonosporaceae</taxon>
        <taxon>Micromonospora</taxon>
    </lineage>
</organism>
<reference evidence="2 3" key="1">
    <citation type="submission" date="2021-02" db="EMBL/GenBank/DDBJ databases">
        <authorList>
            <person name="Lee D.-H."/>
        </authorList>
    </citation>
    <scope>NUCLEOTIDE SEQUENCE [LARGE SCALE GENOMIC DNA]</scope>
    <source>
        <strain evidence="2 3">MMS20-R2-29</strain>
    </source>
</reference>
<evidence type="ECO:0000313" key="3">
    <source>
        <dbReference type="Proteomes" id="UP000809587"/>
    </source>
</evidence>
<dbReference type="Proteomes" id="UP000809587">
    <property type="component" value="Unassembled WGS sequence"/>
</dbReference>